<dbReference type="AlphaFoldDB" id="A0A518GH42"/>
<evidence type="ECO:0000313" key="3">
    <source>
        <dbReference type="Proteomes" id="UP000318017"/>
    </source>
</evidence>
<dbReference type="Proteomes" id="UP000318017">
    <property type="component" value="Chromosome"/>
</dbReference>
<evidence type="ECO:0000313" key="2">
    <source>
        <dbReference type="EMBL" id="QDV27911.1"/>
    </source>
</evidence>
<feature type="region of interest" description="Disordered" evidence="1">
    <location>
        <begin position="24"/>
        <end position="52"/>
    </location>
</feature>
<proteinExistence type="predicted"/>
<reference evidence="2 3" key="1">
    <citation type="submission" date="2019-02" db="EMBL/GenBank/DDBJ databases">
        <title>Deep-cultivation of Planctomycetes and their phenomic and genomic characterization uncovers novel biology.</title>
        <authorList>
            <person name="Wiegand S."/>
            <person name="Jogler M."/>
            <person name="Boedeker C."/>
            <person name="Pinto D."/>
            <person name="Vollmers J."/>
            <person name="Rivas-Marin E."/>
            <person name="Kohn T."/>
            <person name="Peeters S.H."/>
            <person name="Heuer A."/>
            <person name="Rast P."/>
            <person name="Oberbeckmann S."/>
            <person name="Bunk B."/>
            <person name="Jeske O."/>
            <person name="Meyerdierks A."/>
            <person name="Storesund J.E."/>
            <person name="Kallscheuer N."/>
            <person name="Luecker S."/>
            <person name="Lage O.M."/>
            <person name="Pohl T."/>
            <person name="Merkel B.J."/>
            <person name="Hornburger P."/>
            <person name="Mueller R.-W."/>
            <person name="Bruemmer F."/>
            <person name="Labrenz M."/>
            <person name="Spormann A.M."/>
            <person name="Op den Camp H."/>
            <person name="Overmann J."/>
            <person name="Amann R."/>
            <person name="Jetten M.S.M."/>
            <person name="Mascher T."/>
            <person name="Medema M.H."/>
            <person name="Devos D.P."/>
            <person name="Kaster A.-K."/>
            <person name="Ovreas L."/>
            <person name="Rohde M."/>
            <person name="Galperin M.Y."/>
            <person name="Jogler C."/>
        </authorList>
    </citation>
    <scope>NUCLEOTIDE SEQUENCE [LARGE SCALE GENOMIC DNA]</scope>
    <source>
        <strain evidence="2 3">Q31a</strain>
    </source>
</reference>
<sequence length="52" mass="5762">MASRGRVSQAGVIAAAGYLEVRRDSQNHKHAQGDQPLTNFARVTANRPRWES</sequence>
<evidence type="ECO:0000256" key="1">
    <source>
        <dbReference type="SAM" id="MobiDB-lite"/>
    </source>
</evidence>
<organism evidence="2 3">
    <name type="scientific">Aureliella helgolandensis</name>
    <dbReference type="NCBI Taxonomy" id="2527968"/>
    <lineage>
        <taxon>Bacteria</taxon>
        <taxon>Pseudomonadati</taxon>
        <taxon>Planctomycetota</taxon>
        <taxon>Planctomycetia</taxon>
        <taxon>Pirellulales</taxon>
        <taxon>Pirellulaceae</taxon>
        <taxon>Aureliella</taxon>
    </lineage>
</organism>
<gene>
    <name evidence="2" type="ORF">Q31a_63040</name>
</gene>
<dbReference type="EMBL" id="CP036298">
    <property type="protein sequence ID" value="QDV27911.1"/>
    <property type="molecule type" value="Genomic_DNA"/>
</dbReference>
<accession>A0A518GH42</accession>
<dbReference type="KEGG" id="ahel:Q31a_63040"/>
<keyword evidence="3" id="KW-1185">Reference proteome</keyword>
<protein>
    <submittedName>
        <fullName evidence="2">Uncharacterized protein</fullName>
    </submittedName>
</protein>
<name>A0A518GH42_9BACT</name>